<dbReference type="KEGG" id="taqu:KDW03_00925"/>
<dbReference type="RefSeq" id="WP_271435528.1">
    <property type="nucleotide sequence ID" value="NZ_CP073355.1"/>
</dbReference>
<evidence type="ECO:0000313" key="1">
    <source>
        <dbReference type="EMBL" id="URA10398.1"/>
    </source>
</evidence>
<accession>A0AAX3BE04</accession>
<proteinExistence type="predicted"/>
<dbReference type="AlphaFoldDB" id="A0AAX3BE04"/>
<evidence type="ECO:0000313" key="2">
    <source>
        <dbReference type="Proteomes" id="UP001056539"/>
    </source>
</evidence>
<dbReference type="EMBL" id="CP073355">
    <property type="protein sequence ID" value="URA10398.1"/>
    <property type="molecule type" value="Genomic_DNA"/>
</dbReference>
<organism evidence="1 2">
    <name type="scientific">Thermospira aquatica</name>
    <dbReference type="NCBI Taxonomy" id="2828656"/>
    <lineage>
        <taxon>Bacteria</taxon>
        <taxon>Pseudomonadati</taxon>
        <taxon>Spirochaetota</taxon>
        <taxon>Spirochaetia</taxon>
        <taxon>Brevinematales</taxon>
        <taxon>Thermospiraceae</taxon>
        <taxon>Thermospira</taxon>
    </lineage>
</organism>
<keyword evidence="2" id="KW-1185">Reference proteome</keyword>
<dbReference type="Proteomes" id="UP001056539">
    <property type="component" value="Chromosome"/>
</dbReference>
<protein>
    <submittedName>
        <fullName evidence="1">Uncharacterized protein</fullName>
    </submittedName>
</protein>
<name>A0AAX3BE04_9SPIR</name>
<sequence>MIYKVFSTVFIFCLVVSGFAVNQILYLAPPVPGATATNYPQTESTGYFLQMIMRDHLSALAEWEVVTEPPTNTNNALVYRLETSYTLSGPIPRPDCNYIFSFYNESNKLLFQTNIVADIKYGLFDASDVAVFATGRVLGEDLSRYGFLSVVVPGMASIEYELYLNKSRVFILTNTEPQKLEYRLSSSKTNTITLKERPSLKNLYLGSLLWQTNLVLPQGKSETITVNPLTKVSFDSVRTELLFPPVYAYTLMIRRTNEQNPFTNVTLNTRLETNITLPLGQQYSFELIYTPKNLLVSSNTVFLQRPRYTYKPIDKKQPRPLYGALTGGFYILPSMQVGLPPFRRGALTLYYYPTMNLRIGLTGTKDEMIDVLSNATLNLNNISGFSLRFGWYPFTYRYQPLRLVIEGSAGFQSARISIDTDRPDVEKQLISEALSTLMTGWLFEASVDVEFYFLLGGIGVWLAPRQNPVVGTINAWGINLFLGITL</sequence>
<reference evidence="1" key="2">
    <citation type="submission" date="2022-06" db="EMBL/GenBank/DDBJ databases">
        <title>Thermospira aquatica gen. nov., sp. nov.</title>
        <authorList>
            <person name="Ben Ali Gam Z."/>
            <person name="Labat M."/>
        </authorList>
    </citation>
    <scope>NUCLEOTIDE SEQUENCE</scope>
    <source>
        <strain evidence="1">F1F22</strain>
    </source>
</reference>
<reference evidence="1" key="1">
    <citation type="submission" date="2021-04" db="EMBL/GenBank/DDBJ databases">
        <authorList>
            <person name="Postec A."/>
        </authorList>
    </citation>
    <scope>NUCLEOTIDE SEQUENCE</scope>
    <source>
        <strain evidence="1">F1F22</strain>
    </source>
</reference>
<gene>
    <name evidence="1" type="ORF">KDW03_00925</name>
</gene>